<feature type="region of interest" description="Disordered" evidence="1">
    <location>
        <begin position="27"/>
        <end position="49"/>
    </location>
</feature>
<comment type="caution">
    <text evidence="2">The sequence shown here is derived from an EMBL/GenBank/DDBJ whole genome shotgun (WGS) entry which is preliminary data.</text>
</comment>
<organism evidence="2">
    <name type="scientific">mine drainage metagenome</name>
    <dbReference type="NCBI Taxonomy" id="410659"/>
    <lineage>
        <taxon>unclassified sequences</taxon>
        <taxon>metagenomes</taxon>
        <taxon>ecological metagenomes</taxon>
    </lineage>
</organism>
<dbReference type="SUPFAM" id="SSF69304">
    <property type="entry name" value="Tricorn protease N-terminal domain"/>
    <property type="match status" value="1"/>
</dbReference>
<proteinExistence type="predicted"/>
<evidence type="ECO:0000256" key="1">
    <source>
        <dbReference type="SAM" id="MobiDB-lite"/>
    </source>
</evidence>
<name>A0A1J5QHD1_9ZZZZ</name>
<dbReference type="PROSITE" id="PS51257">
    <property type="entry name" value="PROKAR_LIPOPROTEIN"/>
    <property type="match status" value="1"/>
</dbReference>
<protein>
    <recommendedName>
        <fullName evidence="3">Lipoprotein</fullName>
    </recommendedName>
</protein>
<feature type="compositionally biased region" description="Low complexity" evidence="1">
    <location>
        <begin position="32"/>
        <end position="47"/>
    </location>
</feature>
<gene>
    <name evidence="2" type="ORF">GALL_352680</name>
</gene>
<reference evidence="2" key="1">
    <citation type="submission" date="2016-10" db="EMBL/GenBank/DDBJ databases">
        <title>Sequence of Gallionella enrichment culture.</title>
        <authorList>
            <person name="Poehlein A."/>
            <person name="Muehling M."/>
            <person name="Daniel R."/>
        </authorList>
    </citation>
    <scope>NUCLEOTIDE SEQUENCE</scope>
</reference>
<accession>A0A1J5QHD1</accession>
<dbReference type="EMBL" id="MLJW01000752">
    <property type="protein sequence ID" value="OIQ82937.1"/>
    <property type="molecule type" value="Genomic_DNA"/>
</dbReference>
<evidence type="ECO:0000313" key="2">
    <source>
        <dbReference type="EMBL" id="OIQ82937.1"/>
    </source>
</evidence>
<sequence>MFRTVRFTAVVLTGLTLTACQSNIETPLSVAPSNTTPTSSSTSLNNNGLMSTRTAQTALEGRNYTTLYTVDPRGKSGASVAVIAIGVDGTAVIVNNWPTPPSSLLIGQAQVGIQIGQSRKWFPIQTGSPPRGVSDAAIHGQSVVWVEATQAMRPSTDLKVFAVHVGQPHPNLLSDAQDLAKSDVIPVSLGGKFITTDGVHAWWLRTYPMKGPRGWGARIMVRDLAAHEPIATAVDGAKNPAATAEGLLYVRSNDVDSKMSANRYEIRLRQAKADTLITSGQLFMREQVSTMCASDTLLAWAVRSPNPPASNPEDQMGGQLHVMVLATKVQKIIQLDDPAWGLDLSCGNTFVAWGNGSGNGDPGQYVFDVSSNKIWKLGEHPGLSAVLATGSMLAWALPLESSKAAPWRITKWDRK</sequence>
<evidence type="ECO:0008006" key="3">
    <source>
        <dbReference type="Google" id="ProtNLM"/>
    </source>
</evidence>
<dbReference type="AlphaFoldDB" id="A0A1J5QHD1"/>